<comment type="caution">
    <text evidence="5">The sequence shown here is derived from an EMBL/GenBank/DDBJ whole genome shotgun (WGS) entry which is preliminary data.</text>
</comment>
<gene>
    <name evidence="5" type="ORF">HPP92_003134</name>
</gene>
<dbReference type="AlphaFoldDB" id="A0A835VIL7"/>
<comment type="similarity">
    <text evidence="1 4">Belongs to the plant dirigent protein family.</text>
</comment>
<protein>
    <recommendedName>
        <fullName evidence="4">Dirigent protein</fullName>
    </recommendedName>
</protein>
<dbReference type="GO" id="GO:0048046">
    <property type="term" value="C:apoplast"/>
    <property type="evidence" value="ECO:0007669"/>
    <property type="project" value="UniProtKB-SubCell"/>
</dbReference>
<evidence type="ECO:0000256" key="1">
    <source>
        <dbReference type="ARBA" id="ARBA00010746"/>
    </source>
</evidence>
<comment type="subcellular location">
    <subcellularLocation>
        <location evidence="4">Secreted</location>
        <location evidence="4">Extracellular space</location>
        <location evidence="4">Apoplast</location>
    </subcellularLocation>
</comment>
<dbReference type="InterPro" id="IPR004265">
    <property type="entry name" value="Dirigent"/>
</dbReference>
<dbReference type="PANTHER" id="PTHR21495">
    <property type="entry name" value="NUCLEOPORIN-RELATED"/>
    <property type="match status" value="1"/>
</dbReference>
<keyword evidence="4" id="KW-0732">Signal</keyword>
<comment type="subunit">
    <text evidence="2 4">Homodimer.</text>
</comment>
<keyword evidence="3 4" id="KW-0964">Secreted</keyword>
<keyword evidence="4" id="KW-0052">Apoplast</keyword>
<dbReference type="Gene3D" id="2.40.480.10">
    <property type="entry name" value="Allene oxide cyclase-like"/>
    <property type="match status" value="1"/>
</dbReference>
<dbReference type="OrthoDB" id="1470711at2759"/>
<dbReference type="GO" id="GO:0009699">
    <property type="term" value="P:phenylpropanoid biosynthetic process"/>
    <property type="evidence" value="ECO:0007669"/>
    <property type="project" value="UniProtKB-ARBA"/>
</dbReference>
<feature type="chain" id="PRO_5033108319" description="Dirigent protein" evidence="4">
    <location>
        <begin position="22"/>
        <end position="185"/>
    </location>
</feature>
<sequence>MARPNLLLLLLPALLSAGSTGRPASSTNLGGIGGEKLTHLRFFFHDIVSGPQPTVVTVASGASTNTSATFFGLVSVFDDPLTVGPKPTSQLVGRAQGLYASAAQDSMGLLMVMNFVFVNGKYNGSTLTILGRNQIFTKLREMPILGGTKAFRFARGYVQARTHSFDLVTKNAVVEYNCYVLHIDE</sequence>
<dbReference type="EMBL" id="JADCNL010000001">
    <property type="protein sequence ID" value="KAG0498443.1"/>
    <property type="molecule type" value="Genomic_DNA"/>
</dbReference>
<dbReference type="Pfam" id="PF03018">
    <property type="entry name" value="Dirigent"/>
    <property type="match status" value="1"/>
</dbReference>
<evidence type="ECO:0000313" key="5">
    <source>
        <dbReference type="EMBL" id="KAG0498443.1"/>
    </source>
</evidence>
<feature type="signal peptide" evidence="4">
    <location>
        <begin position="1"/>
        <end position="21"/>
    </location>
</feature>
<reference evidence="5 6" key="1">
    <citation type="journal article" date="2020" name="Nat. Food">
        <title>A phased Vanilla planifolia genome enables genetic improvement of flavour and production.</title>
        <authorList>
            <person name="Hasing T."/>
            <person name="Tang H."/>
            <person name="Brym M."/>
            <person name="Khazi F."/>
            <person name="Huang T."/>
            <person name="Chambers A.H."/>
        </authorList>
    </citation>
    <scope>NUCLEOTIDE SEQUENCE [LARGE SCALE GENOMIC DNA]</scope>
    <source>
        <tissue evidence="5">Leaf</tissue>
    </source>
</reference>
<dbReference type="Proteomes" id="UP000636800">
    <property type="component" value="Chromosome 1"/>
</dbReference>
<proteinExistence type="inferred from homology"/>
<evidence type="ECO:0000256" key="2">
    <source>
        <dbReference type="ARBA" id="ARBA00011738"/>
    </source>
</evidence>
<comment type="function">
    <text evidence="4">Dirigent proteins impart stereoselectivity on the phenoxy radical-coupling reaction, yielding optically active lignans from two molecules of coniferyl alcohol in the biosynthesis of lignans, flavonolignans, and alkaloids and thus plays a central role in plant secondary metabolism.</text>
</comment>
<keyword evidence="6" id="KW-1185">Reference proteome</keyword>
<name>A0A835VIL7_VANPL</name>
<evidence type="ECO:0000313" key="6">
    <source>
        <dbReference type="Proteomes" id="UP000636800"/>
    </source>
</evidence>
<evidence type="ECO:0000256" key="3">
    <source>
        <dbReference type="ARBA" id="ARBA00022525"/>
    </source>
</evidence>
<evidence type="ECO:0000256" key="4">
    <source>
        <dbReference type="RuleBase" id="RU363099"/>
    </source>
</evidence>
<accession>A0A835VIL7</accession>
<organism evidence="5 6">
    <name type="scientific">Vanilla planifolia</name>
    <name type="common">Vanilla</name>
    <dbReference type="NCBI Taxonomy" id="51239"/>
    <lineage>
        <taxon>Eukaryota</taxon>
        <taxon>Viridiplantae</taxon>
        <taxon>Streptophyta</taxon>
        <taxon>Embryophyta</taxon>
        <taxon>Tracheophyta</taxon>
        <taxon>Spermatophyta</taxon>
        <taxon>Magnoliopsida</taxon>
        <taxon>Liliopsida</taxon>
        <taxon>Asparagales</taxon>
        <taxon>Orchidaceae</taxon>
        <taxon>Vanilloideae</taxon>
        <taxon>Vanilleae</taxon>
        <taxon>Vanilla</taxon>
    </lineage>
</organism>
<dbReference type="InterPro" id="IPR044859">
    <property type="entry name" value="Allene_oxi_cyc_Dirigent"/>
</dbReference>